<sequence length="638" mass="72465">MLADTVQTTEAAEHIVVTGTRTAKLLSNSPVKVEVISSDEILRVSQGTVAQALNYVAGVVVTRSQKDGYNIQMQGFGGNQVLVLVNSQPVLTPTGSEVDLDQISVNDIERIEVMRGAGSVLYGSSAMGGVINIITNKAIGNSTKISYELANYHDNALDGNEYEHQTRLNISRQFGKWIARTNINLIDQPGFDYNKQDQKQSAASVDKIFADASLTREFSRFNAQAKLRYFTEDKFKQKSRLSVGEETVVTGYGSDVEQYQLDTAFWANNQAWNVNTRSMLHKEISGEESKRKTTIQLNEIDGKYVATIALKSNTAEIEWVNGGVAHFDGLDQYKLDENATVEIDDESRSATELYSQANYIQGDFQLLAGARAQYDTDFGWHKALRLSAMLKQNLGAQKINWRFGVGEGYRVPNLKERHYTFDHRHLGYMVLGNENLQPETSNQANVTVTWQTPIWNKQADFELESYLHFSKVENLIKTEFDLAATQAVNYEYQISSYQNIDRAKMKGFDISAKLSLTNWQYQFNYSYLDSGRLADRPRHQVKSNFLYQLPKYELDILLYWLYQADEAYSRENFTGLSNNNWSSWTLNFTQRWNENLSWRAGVDNIFDEHADEAAVAAGQFDAREVSSRRLYAGFTYQF</sequence>
<evidence type="ECO:0000256" key="4">
    <source>
        <dbReference type="ARBA" id="ARBA00022452"/>
    </source>
</evidence>
<dbReference type="eggNOG" id="COG4206">
    <property type="taxonomic scope" value="Bacteria"/>
</dbReference>
<comment type="similarity">
    <text evidence="2">Belongs to the TonB-dependent receptor family. Hemoglobin/haptoglobin binding protein subfamily.</text>
</comment>
<keyword evidence="10 11" id="KW-0998">Cell outer membrane</keyword>
<feature type="domain" description="TonB-dependent receptor-like beta-barrel" evidence="13">
    <location>
        <begin position="162"/>
        <end position="605"/>
    </location>
</feature>
<keyword evidence="4 11" id="KW-1134">Transmembrane beta strand</keyword>
<dbReference type="Gene3D" id="2.40.170.20">
    <property type="entry name" value="TonB-dependent receptor, beta-barrel domain"/>
    <property type="match status" value="1"/>
</dbReference>
<evidence type="ECO:0000256" key="5">
    <source>
        <dbReference type="ARBA" id="ARBA00022692"/>
    </source>
</evidence>
<evidence type="ECO:0000259" key="14">
    <source>
        <dbReference type="Pfam" id="PF07715"/>
    </source>
</evidence>
<keyword evidence="9 15" id="KW-0675">Receptor</keyword>
<feature type="domain" description="TonB-dependent receptor plug" evidence="14">
    <location>
        <begin position="27"/>
        <end position="130"/>
    </location>
</feature>
<proteinExistence type="inferred from homology"/>
<dbReference type="PANTHER" id="PTHR30069">
    <property type="entry name" value="TONB-DEPENDENT OUTER MEMBRANE RECEPTOR"/>
    <property type="match status" value="1"/>
</dbReference>
<dbReference type="GO" id="GO:0044718">
    <property type="term" value="P:siderophore transmembrane transport"/>
    <property type="evidence" value="ECO:0007669"/>
    <property type="project" value="TreeGrafter"/>
</dbReference>
<comment type="subcellular location">
    <subcellularLocation>
        <location evidence="1 11">Cell outer membrane</location>
        <topology evidence="1 11">Multi-pass membrane protein</topology>
    </subcellularLocation>
</comment>
<evidence type="ECO:0000256" key="7">
    <source>
        <dbReference type="ARBA" id="ARBA00023077"/>
    </source>
</evidence>
<name>W7QJH7_9ALTE</name>
<dbReference type="Pfam" id="PF07715">
    <property type="entry name" value="Plug"/>
    <property type="match status" value="1"/>
</dbReference>
<dbReference type="InterPro" id="IPR012910">
    <property type="entry name" value="Plug_dom"/>
</dbReference>
<reference evidence="15 16" key="1">
    <citation type="journal article" date="2014" name="Genome Announc.">
        <title>Draft Genome Sequence of the Agar-Degrading Bacterium Catenovulum sp. Strain DS-2, Isolated from Intestines of Haliotis diversicolor.</title>
        <authorList>
            <person name="Shan D."/>
            <person name="Li X."/>
            <person name="Gu Z."/>
            <person name="Wei G."/>
            <person name="Gao Z."/>
            <person name="Shao Z."/>
        </authorList>
    </citation>
    <scope>NUCLEOTIDE SEQUENCE [LARGE SCALE GENOMIC DNA]</scope>
    <source>
        <strain evidence="15 16">DS-2</strain>
    </source>
</reference>
<evidence type="ECO:0000256" key="6">
    <source>
        <dbReference type="ARBA" id="ARBA00022729"/>
    </source>
</evidence>
<evidence type="ECO:0000256" key="11">
    <source>
        <dbReference type="PROSITE-ProRule" id="PRU01360"/>
    </source>
</evidence>
<dbReference type="InterPro" id="IPR037066">
    <property type="entry name" value="Plug_dom_sf"/>
</dbReference>
<dbReference type="InterPro" id="IPR000531">
    <property type="entry name" value="Beta-barrel_TonB"/>
</dbReference>
<keyword evidence="5 11" id="KW-0812">Transmembrane</keyword>
<evidence type="ECO:0000313" key="16">
    <source>
        <dbReference type="Proteomes" id="UP000019276"/>
    </source>
</evidence>
<evidence type="ECO:0000256" key="2">
    <source>
        <dbReference type="ARBA" id="ARBA00008143"/>
    </source>
</evidence>
<dbReference type="PROSITE" id="PS52016">
    <property type="entry name" value="TONB_DEPENDENT_REC_3"/>
    <property type="match status" value="1"/>
</dbReference>
<organism evidence="15 16">
    <name type="scientific">Catenovulum agarivorans DS-2</name>
    <dbReference type="NCBI Taxonomy" id="1328313"/>
    <lineage>
        <taxon>Bacteria</taxon>
        <taxon>Pseudomonadati</taxon>
        <taxon>Pseudomonadota</taxon>
        <taxon>Gammaproteobacteria</taxon>
        <taxon>Alteromonadales</taxon>
        <taxon>Alteromonadaceae</taxon>
        <taxon>Catenovulum</taxon>
    </lineage>
</organism>
<dbReference type="Proteomes" id="UP000019276">
    <property type="component" value="Unassembled WGS sequence"/>
</dbReference>
<dbReference type="GO" id="GO:0009279">
    <property type="term" value="C:cell outer membrane"/>
    <property type="evidence" value="ECO:0007669"/>
    <property type="project" value="UniProtKB-SubCell"/>
</dbReference>
<evidence type="ECO:0000256" key="3">
    <source>
        <dbReference type="ARBA" id="ARBA00022448"/>
    </source>
</evidence>
<dbReference type="CDD" id="cd01347">
    <property type="entry name" value="ligand_gated_channel"/>
    <property type="match status" value="1"/>
</dbReference>
<evidence type="ECO:0000256" key="10">
    <source>
        <dbReference type="ARBA" id="ARBA00023237"/>
    </source>
</evidence>
<dbReference type="Pfam" id="PF00593">
    <property type="entry name" value="TonB_dep_Rec_b-barrel"/>
    <property type="match status" value="1"/>
</dbReference>
<accession>W7QJH7</accession>
<keyword evidence="3 11" id="KW-0813">Transport</keyword>
<gene>
    <name evidence="15" type="ORF">DS2_17953</name>
</gene>
<evidence type="ECO:0000259" key="13">
    <source>
        <dbReference type="Pfam" id="PF00593"/>
    </source>
</evidence>
<dbReference type="EMBL" id="ARZY01000051">
    <property type="protein sequence ID" value="EWH08308.1"/>
    <property type="molecule type" value="Genomic_DNA"/>
</dbReference>
<protein>
    <submittedName>
        <fullName evidence="15">Ferrienterochelin/colicin outer membrane receptor</fullName>
    </submittedName>
</protein>
<dbReference type="PANTHER" id="PTHR30069:SF29">
    <property type="entry name" value="HEMOGLOBIN AND HEMOGLOBIN-HAPTOGLOBIN-BINDING PROTEIN 1-RELATED"/>
    <property type="match status" value="1"/>
</dbReference>
<keyword evidence="16" id="KW-1185">Reference proteome</keyword>
<dbReference type="InterPro" id="IPR039426">
    <property type="entry name" value="TonB-dep_rcpt-like"/>
</dbReference>
<keyword evidence="6" id="KW-0732">Signal</keyword>
<dbReference type="STRING" id="1328313.DS2_17953"/>
<keyword evidence="8 11" id="KW-0472">Membrane</keyword>
<dbReference type="AlphaFoldDB" id="W7QJH7"/>
<dbReference type="Gene3D" id="2.170.130.10">
    <property type="entry name" value="TonB-dependent receptor, plug domain"/>
    <property type="match status" value="1"/>
</dbReference>
<comment type="caution">
    <text evidence="15">The sequence shown here is derived from an EMBL/GenBank/DDBJ whole genome shotgun (WGS) entry which is preliminary data.</text>
</comment>
<dbReference type="InterPro" id="IPR036942">
    <property type="entry name" value="Beta-barrel_TonB_sf"/>
</dbReference>
<evidence type="ECO:0000256" key="8">
    <source>
        <dbReference type="ARBA" id="ARBA00023136"/>
    </source>
</evidence>
<evidence type="ECO:0000313" key="15">
    <source>
        <dbReference type="EMBL" id="EWH08308.1"/>
    </source>
</evidence>
<dbReference type="SUPFAM" id="SSF56935">
    <property type="entry name" value="Porins"/>
    <property type="match status" value="1"/>
</dbReference>
<keyword evidence="7 12" id="KW-0798">TonB box</keyword>
<evidence type="ECO:0000256" key="9">
    <source>
        <dbReference type="ARBA" id="ARBA00023170"/>
    </source>
</evidence>
<evidence type="ECO:0000256" key="12">
    <source>
        <dbReference type="RuleBase" id="RU003357"/>
    </source>
</evidence>
<evidence type="ECO:0000256" key="1">
    <source>
        <dbReference type="ARBA" id="ARBA00004571"/>
    </source>
</evidence>
<dbReference type="GO" id="GO:0015344">
    <property type="term" value="F:siderophore uptake transmembrane transporter activity"/>
    <property type="evidence" value="ECO:0007669"/>
    <property type="project" value="TreeGrafter"/>
</dbReference>